<proteinExistence type="predicted"/>
<dbReference type="Proteomes" id="UP001597119">
    <property type="component" value="Unassembled WGS sequence"/>
</dbReference>
<feature type="domain" description="Halobacterial output" evidence="1">
    <location>
        <begin position="13"/>
        <end position="84"/>
    </location>
</feature>
<dbReference type="RefSeq" id="WP_379814354.1">
    <property type="nucleotide sequence ID" value="NZ_JBHUDJ010000004.1"/>
</dbReference>
<name>A0ABD6CBY4_9EURY</name>
<gene>
    <name evidence="2" type="ORF">ACFR9U_11670</name>
</gene>
<keyword evidence="3" id="KW-1185">Reference proteome</keyword>
<reference evidence="2 3" key="1">
    <citation type="journal article" date="2019" name="Int. J. Syst. Evol. Microbiol.">
        <title>The Global Catalogue of Microorganisms (GCM) 10K type strain sequencing project: providing services to taxonomists for standard genome sequencing and annotation.</title>
        <authorList>
            <consortium name="The Broad Institute Genomics Platform"/>
            <consortium name="The Broad Institute Genome Sequencing Center for Infectious Disease"/>
            <person name="Wu L."/>
            <person name="Ma J."/>
        </authorList>
    </citation>
    <scope>NUCLEOTIDE SEQUENCE [LARGE SCALE GENOMIC DNA]</scope>
    <source>
        <strain evidence="2 3">CGMCC 1.12125</strain>
    </source>
</reference>
<organism evidence="2 3">
    <name type="scientific">Halorientalis brevis</name>
    <dbReference type="NCBI Taxonomy" id="1126241"/>
    <lineage>
        <taxon>Archaea</taxon>
        <taxon>Methanobacteriati</taxon>
        <taxon>Methanobacteriota</taxon>
        <taxon>Stenosarchaea group</taxon>
        <taxon>Halobacteria</taxon>
        <taxon>Halobacteriales</taxon>
        <taxon>Haloarculaceae</taxon>
        <taxon>Halorientalis</taxon>
    </lineage>
</organism>
<accession>A0ABD6CBY4</accession>
<dbReference type="Pfam" id="PF18545">
    <property type="entry name" value="HalOD1"/>
    <property type="match status" value="1"/>
</dbReference>
<comment type="caution">
    <text evidence="2">The sequence shown here is derived from an EMBL/GenBank/DDBJ whole genome shotgun (WGS) entry which is preliminary data.</text>
</comment>
<evidence type="ECO:0000259" key="1">
    <source>
        <dbReference type="Pfam" id="PF18545"/>
    </source>
</evidence>
<sequence length="87" mass="9208">MNGATVGSKMGEYSTVAERVVQIIAAEKGLSPVELEPLHDVVDPDALNALFESVSGNTRTSGQVSFHYHGYTVTISANGQIDLTEGE</sequence>
<evidence type="ECO:0000313" key="3">
    <source>
        <dbReference type="Proteomes" id="UP001597119"/>
    </source>
</evidence>
<dbReference type="AlphaFoldDB" id="A0ABD6CBY4"/>
<dbReference type="EMBL" id="JBHUDJ010000004">
    <property type="protein sequence ID" value="MFD1587645.1"/>
    <property type="molecule type" value="Genomic_DNA"/>
</dbReference>
<protein>
    <submittedName>
        <fullName evidence="2">HalOD1 output domain-containing protein</fullName>
    </submittedName>
</protein>
<evidence type="ECO:0000313" key="2">
    <source>
        <dbReference type="EMBL" id="MFD1587645.1"/>
    </source>
</evidence>
<dbReference type="InterPro" id="IPR040624">
    <property type="entry name" value="HalOD1"/>
</dbReference>